<dbReference type="InterPro" id="IPR036640">
    <property type="entry name" value="ABC1_TM_sf"/>
</dbReference>
<dbReference type="RefSeq" id="WP_003861230.1">
    <property type="nucleotide sequence ID" value="NZ_CP011309.1"/>
</dbReference>
<dbReference type="PANTHER" id="PTHR24221:SF654">
    <property type="entry name" value="ATP-BINDING CASSETTE SUB-FAMILY B MEMBER 6"/>
    <property type="match status" value="1"/>
</dbReference>
<proteinExistence type="inferred from homology"/>
<dbReference type="GO" id="GO:0034775">
    <property type="term" value="P:glutathione transmembrane transport"/>
    <property type="evidence" value="ECO:0007669"/>
    <property type="project" value="InterPro"/>
</dbReference>
<evidence type="ECO:0000256" key="2">
    <source>
        <dbReference type="ARBA" id="ARBA00022519"/>
    </source>
</evidence>
<evidence type="ECO:0000256" key="9">
    <source>
        <dbReference type="ARBA" id="ARBA00023455"/>
    </source>
</evidence>
<dbReference type="InterPro" id="IPR003439">
    <property type="entry name" value="ABC_transporter-like_ATP-bd"/>
</dbReference>
<dbReference type="InterPro" id="IPR011527">
    <property type="entry name" value="ABC1_TM_dom"/>
</dbReference>
<feature type="transmembrane region" description="Helical" evidence="10">
    <location>
        <begin position="12"/>
        <end position="37"/>
    </location>
</feature>
<dbReference type="PROSITE" id="PS50893">
    <property type="entry name" value="ABC_TRANSPORTER_2"/>
    <property type="match status" value="1"/>
</dbReference>
<dbReference type="InterPro" id="IPR003593">
    <property type="entry name" value="AAA+_ATPase"/>
</dbReference>
<keyword evidence="7 10" id="KW-1133">Transmembrane helix</keyword>
<dbReference type="PROSITE" id="PS50929">
    <property type="entry name" value="ABC_TM1F"/>
    <property type="match status" value="1"/>
</dbReference>
<dbReference type="GO" id="GO:0034040">
    <property type="term" value="F:ATPase-coupled lipid transmembrane transporter activity"/>
    <property type="evidence" value="ECO:0007669"/>
    <property type="project" value="TreeGrafter"/>
</dbReference>
<organism evidence="13 14">
    <name type="scientific">[Brevibacterium] flavum</name>
    <dbReference type="NCBI Taxonomy" id="92706"/>
    <lineage>
        <taxon>Bacteria</taxon>
        <taxon>Bacillati</taxon>
        <taxon>Actinomycetota</taxon>
        <taxon>Actinomycetes</taxon>
        <taxon>Mycobacteriales</taxon>
        <taxon>Corynebacteriaceae</taxon>
        <taxon>Corynebacterium</taxon>
    </lineage>
</organism>
<keyword evidence="4" id="KW-0547">Nucleotide-binding</keyword>
<sequence length="518" mass="54497">MNTLVKLRFRELIPAVVAGSVTMIASITLTVVSAWLITKAWEMPPVMDLTVAVTAVRALGISRAVFRYIERIVSHDLALKAASRARSSAYQRLASSPNSALTMRRGELLSRLGADIDSVADVIVRAIIPAGVALLTGVFAIIFTAILSPATALVLAIGLIAAAIIPPLLAVRGVKTAEARRAESSEAYLSSLDQVLSNQAALRVRGEMPAALSKADVAARSYSSSLEAGAKDTAIGAASSLWIHGFTVIGVLMVSASLYADGSHSPQWFGVLVLLSLAAFEAVSVLPDAAIARTRAADATRRLAEISALPESVSLELRTASDQPVLRAENLVYGWDSDLGTSNLDLTFGSRHEIIAPSGTGKTTLLLTLAGLLEPRGGQVLIDGTNPSELKNAVLFSPEDAHIFATTVRDNLALGAPEATDAEMTSILGHVGLSEWVQGLPDGLGTVLDSGADSLSGGQRRRLLLARVLLSDAPILLLDEPTEHLDTAGSSEILSMLASDELPGKRARRTVVIVRHVR</sequence>
<dbReference type="HOGENOM" id="CLU_000604_84_9_11"/>
<dbReference type="GO" id="GO:0016887">
    <property type="term" value="F:ATP hydrolysis activity"/>
    <property type="evidence" value="ECO:0007669"/>
    <property type="project" value="InterPro"/>
</dbReference>
<evidence type="ECO:0000256" key="3">
    <source>
        <dbReference type="ARBA" id="ARBA00022692"/>
    </source>
</evidence>
<evidence type="ECO:0000256" key="8">
    <source>
        <dbReference type="ARBA" id="ARBA00023136"/>
    </source>
</evidence>
<dbReference type="PROSITE" id="PS00211">
    <property type="entry name" value="ABC_TRANSPORTER_1"/>
    <property type="match status" value="1"/>
</dbReference>
<dbReference type="Gene3D" id="3.40.50.300">
    <property type="entry name" value="P-loop containing nucleotide triphosphate hydrolases"/>
    <property type="match status" value="1"/>
</dbReference>
<evidence type="ECO:0000259" key="11">
    <source>
        <dbReference type="PROSITE" id="PS50893"/>
    </source>
</evidence>
<dbReference type="InterPro" id="IPR017871">
    <property type="entry name" value="ABC_transporter-like_CS"/>
</dbReference>
<feature type="transmembrane region" description="Helical" evidence="10">
    <location>
        <begin position="122"/>
        <end position="146"/>
    </location>
</feature>
<comment type="subcellular location">
    <subcellularLocation>
        <location evidence="1">Cell inner membrane</location>
        <topology evidence="1">Multi-pass membrane protein</topology>
    </subcellularLocation>
</comment>
<dbReference type="Proteomes" id="UP000034037">
    <property type="component" value="Chromosome"/>
</dbReference>
<dbReference type="GO" id="GO:0045454">
    <property type="term" value="P:cell redox homeostasis"/>
    <property type="evidence" value="ECO:0007669"/>
    <property type="project" value="InterPro"/>
</dbReference>
<keyword evidence="3 10" id="KW-0812">Transmembrane</keyword>
<dbReference type="PANTHER" id="PTHR24221">
    <property type="entry name" value="ATP-BINDING CASSETTE SUB-FAMILY B"/>
    <property type="match status" value="1"/>
</dbReference>
<keyword evidence="6" id="KW-1278">Translocase</keyword>
<keyword evidence="2" id="KW-0997">Cell inner membrane</keyword>
<feature type="domain" description="ABC transmembrane type-1" evidence="12">
    <location>
        <begin position="15"/>
        <end position="295"/>
    </location>
</feature>
<dbReference type="Gene3D" id="1.20.1560.10">
    <property type="entry name" value="ABC transporter type 1, transmembrane domain"/>
    <property type="match status" value="1"/>
</dbReference>
<evidence type="ECO:0000256" key="10">
    <source>
        <dbReference type="SAM" id="Phobius"/>
    </source>
</evidence>
<accession>A0A0F6WQ94</accession>
<dbReference type="NCBIfam" id="TIGR02868">
    <property type="entry name" value="CydC"/>
    <property type="match status" value="1"/>
</dbReference>
<dbReference type="PATRIC" id="fig|92706.3.peg.1288"/>
<evidence type="ECO:0000259" key="12">
    <source>
        <dbReference type="PROSITE" id="PS50929"/>
    </source>
</evidence>
<dbReference type="SMART" id="SM00382">
    <property type="entry name" value="AAA"/>
    <property type="match status" value="1"/>
</dbReference>
<dbReference type="InterPro" id="IPR014223">
    <property type="entry name" value="ABC_CydC/D"/>
</dbReference>
<dbReference type="SUPFAM" id="SSF52540">
    <property type="entry name" value="P-loop containing nucleoside triphosphate hydrolases"/>
    <property type="match status" value="1"/>
</dbReference>
<feature type="transmembrane region" description="Helical" evidence="10">
    <location>
        <begin position="241"/>
        <end position="260"/>
    </location>
</feature>
<evidence type="ECO:0000256" key="7">
    <source>
        <dbReference type="ARBA" id="ARBA00022989"/>
    </source>
</evidence>
<evidence type="ECO:0000256" key="5">
    <source>
        <dbReference type="ARBA" id="ARBA00022840"/>
    </source>
</evidence>
<reference evidence="13 14" key="1">
    <citation type="submission" date="2015-04" db="EMBL/GenBank/DDBJ databases">
        <title>Complete Genome Sequence of Brevibacterium flavum ATCC 15168.</title>
        <authorList>
            <person name="Ahn J."/>
            <person name="Park G."/>
            <person name="Jeon W."/>
            <person name="Jang Y."/>
            <person name="Jang M."/>
            <person name="Lee H."/>
            <person name="Lee H."/>
        </authorList>
    </citation>
    <scope>NUCLEOTIDE SEQUENCE [LARGE SCALE GENOMIC DNA]</scope>
    <source>
        <strain evidence="13 14">ATCC 15168</strain>
    </source>
</reference>
<keyword evidence="8 10" id="KW-0472">Membrane</keyword>
<name>A0A0F6WQ94_9CORY</name>
<keyword evidence="14" id="KW-1185">Reference proteome</keyword>
<protein>
    <submittedName>
        <fullName evidence="13">ABC transporter permease</fullName>
    </submittedName>
</protein>
<evidence type="ECO:0000313" key="13">
    <source>
        <dbReference type="EMBL" id="AKF27176.1"/>
    </source>
</evidence>
<evidence type="ECO:0000256" key="4">
    <source>
        <dbReference type="ARBA" id="ARBA00022741"/>
    </source>
</evidence>
<evidence type="ECO:0000256" key="1">
    <source>
        <dbReference type="ARBA" id="ARBA00004429"/>
    </source>
</evidence>
<dbReference type="AlphaFoldDB" id="A0A0F6WQ94"/>
<comment type="similarity">
    <text evidence="9">Belongs to the ABC transporter superfamily. Siderophore-Fe(3+) uptake transporter (SIUT) (TC 3.A.1.21) family.</text>
</comment>
<dbReference type="InterPro" id="IPR039421">
    <property type="entry name" value="Type_1_exporter"/>
</dbReference>
<dbReference type="EMBL" id="CP011309">
    <property type="protein sequence ID" value="AKF27176.1"/>
    <property type="molecule type" value="Genomic_DNA"/>
</dbReference>
<evidence type="ECO:0000256" key="6">
    <source>
        <dbReference type="ARBA" id="ARBA00022967"/>
    </source>
</evidence>
<gene>
    <name evidence="13" type="ORF">YH66_06200</name>
</gene>
<feature type="transmembrane region" description="Helical" evidence="10">
    <location>
        <begin position="266"/>
        <end position="286"/>
    </location>
</feature>
<dbReference type="GO" id="GO:0005524">
    <property type="term" value="F:ATP binding"/>
    <property type="evidence" value="ECO:0007669"/>
    <property type="project" value="UniProtKB-KW"/>
</dbReference>
<dbReference type="SUPFAM" id="SSF90123">
    <property type="entry name" value="ABC transporter transmembrane region"/>
    <property type="match status" value="1"/>
</dbReference>
<dbReference type="Pfam" id="PF00005">
    <property type="entry name" value="ABC_tran"/>
    <property type="match status" value="1"/>
</dbReference>
<feature type="transmembrane region" description="Helical" evidence="10">
    <location>
        <begin position="152"/>
        <end position="171"/>
    </location>
</feature>
<feature type="domain" description="ABC transporter" evidence="11">
    <location>
        <begin position="320"/>
        <end position="517"/>
    </location>
</feature>
<dbReference type="GO" id="GO:0005886">
    <property type="term" value="C:plasma membrane"/>
    <property type="evidence" value="ECO:0007669"/>
    <property type="project" value="UniProtKB-SubCell"/>
</dbReference>
<dbReference type="InterPro" id="IPR027417">
    <property type="entry name" value="P-loop_NTPase"/>
</dbReference>
<evidence type="ECO:0000313" key="14">
    <source>
        <dbReference type="Proteomes" id="UP000034037"/>
    </source>
</evidence>
<keyword evidence="2" id="KW-1003">Cell membrane</keyword>
<dbReference type="GO" id="GO:0140359">
    <property type="term" value="F:ABC-type transporter activity"/>
    <property type="evidence" value="ECO:0007669"/>
    <property type="project" value="InterPro"/>
</dbReference>
<dbReference type="Pfam" id="PF00664">
    <property type="entry name" value="ABC_membrane"/>
    <property type="match status" value="1"/>
</dbReference>
<keyword evidence="5" id="KW-0067">ATP-binding</keyword>